<keyword evidence="3" id="KW-0813">Transport</keyword>
<evidence type="ECO:0000256" key="2">
    <source>
        <dbReference type="ARBA" id="ARBA00005417"/>
    </source>
</evidence>
<evidence type="ECO:0000313" key="10">
    <source>
        <dbReference type="EMBL" id="BED92942.1"/>
    </source>
</evidence>
<evidence type="ECO:0000256" key="5">
    <source>
        <dbReference type="ARBA" id="ARBA00022741"/>
    </source>
</evidence>
<feature type="domain" description="ABC transporter" evidence="9">
    <location>
        <begin position="4"/>
        <end position="238"/>
    </location>
</feature>
<dbReference type="InterPro" id="IPR015856">
    <property type="entry name" value="ABC_transpr_CbiO/EcfA_su"/>
</dbReference>
<dbReference type="SUPFAM" id="SSF52540">
    <property type="entry name" value="P-loop containing nucleoside triphosphate hydrolases"/>
    <property type="match status" value="1"/>
</dbReference>
<dbReference type="GO" id="GO:0005524">
    <property type="term" value="F:ATP binding"/>
    <property type="evidence" value="ECO:0007669"/>
    <property type="project" value="UniProtKB-KW"/>
</dbReference>
<dbReference type="PANTHER" id="PTHR43553:SF27">
    <property type="entry name" value="ENERGY-COUPLING FACTOR TRANSPORTER ATP-BINDING PROTEIN ECFA2"/>
    <property type="match status" value="1"/>
</dbReference>
<dbReference type="GO" id="GO:0043190">
    <property type="term" value="C:ATP-binding cassette (ABC) transporter complex"/>
    <property type="evidence" value="ECO:0007669"/>
    <property type="project" value="TreeGrafter"/>
</dbReference>
<gene>
    <name evidence="10" type="ORF">RsTaC01_0867</name>
</gene>
<evidence type="ECO:0000256" key="4">
    <source>
        <dbReference type="ARBA" id="ARBA00022475"/>
    </source>
</evidence>
<evidence type="ECO:0000256" key="7">
    <source>
        <dbReference type="ARBA" id="ARBA00022967"/>
    </source>
</evidence>
<dbReference type="InterPro" id="IPR017871">
    <property type="entry name" value="ABC_transporter-like_CS"/>
</dbReference>
<comment type="subcellular location">
    <subcellularLocation>
        <location evidence="1">Cell membrane</location>
        <topology evidence="1">Peripheral membrane protein</topology>
    </subcellularLocation>
</comment>
<proteinExistence type="inferred from homology"/>
<dbReference type="Gene3D" id="3.40.50.300">
    <property type="entry name" value="P-loop containing nucleotide triphosphate hydrolases"/>
    <property type="match status" value="1"/>
</dbReference>
<dbReference type="CDD" id="cd03225">
    <property type="entry name" value="ABC_cobalt_CbiO_domain1"/>
    <property type="match status" value="1"/>
</dbReference>
<dbReference type="SMART" id="SM00382">
    <property type="entry name" value="AAA"/>
    <property type="match status" value="1"/>
</dbReference>
<dbReference type="GO" id="GO:0042626">
    <property type="term" value="F:ATPase-coupled transmembrane transporter activity"/>
    <property type="evidence" value="ECO:0007669"/>
    <property type="project" value="TreeGrafter"/>
</dbReference>
<dbReference type="KEGG" id="ptrh:RsTaC01_0867"/>
<evidence type="ECO:0000256" key="3">
    <source>
        <dbReference type="ARBA" id="ARBA00022448"/>
    </source>
</evidence>
<dbReference type="PANTHER" id="PTHR43553">
    <property type="entry name" value="HEAVY METAL TRANSPORTER"/>
    <property type="match status" value="1"/>
</dbReference>
<reference evidence="10" key="1">
    <citation type="journal article" date="2023" name="ISME J.">
        <title>Emergence of putative energy parasites within Clostridia revealed by genome analysis of a novel endosymbiotic clade.</title>
        <authorList>
            <person name="Takahashi K."/>
            <person name="Kuwahara H."/>
            <person name="Horikawa Y."/>
            <person name="Izawa K."/>
            <person name="Kato D."/>
            <person name="Inagaki T."/>
            <person name="Yuki M."/>
            <person name="Ohkuma M."/>
            <person name="Hongoh Y."/>
        </authorList>
    </citation>
    <scope>NUCLEOTIDE SEQUENCE</scope>
    <source>
        <strain evidence="10">RsTa-C01</strain>
    </source>
</reference>
<keyword evidence="7" id="KW-1278">Translocase</keyword>
<dbReference type="InterPro" id="IPR050095">
    <property type="entry name" value="ECF_ABC_transporter_ATP-bd"/>
</dbReference>
<dbReference type="InterPro" id="IPR003593">
    <property type="entry name" value="AAA+_ATPase"/>
</dbReference>
<keyword evidence="5" id="KW-0547">Nucleotide-binding</keyword>
<keyword evidence="8" id="KW-0472">Membrane</keyword>
<protein>
    <submittedName>
        <fullName evidence="10">Energy-coupling factor transporter ATPase</fullName>
    </submittedName>
</protein>
<dbReference type="Proteomes" id="UP001335720">
    <property type="component" value="Chromosome"/>
</dbReference>
<organism evidence="10">
    <name type="scientific">Candidatus Paraimprobicoccus trichonymphae</name>
    <dbReference type="NCBI Taxonomy" id="3033793"/>
    <lineage>
        <taxon>Bacteria</taxon>
        <taxon>Bacillati</taxon>
        <taxon>Bacillota</taxon>
        <taxon>Clostridia</taxon>
        <taxon>Candidatus Paraimprobicoccus</taxon>
    </lineage>
</organism>
<dbReference type="GO" id="GO:0016887">
    <property type="term" value="F:ATP hydrolysis activity"/>
    <property type="evidence" value="ECO:0007669"/>
    <property type="project" value="InterPro"/>
</dbReference>
<dbReference type="FunFam" id="3.40.50.300:FF:000224">
    <property type="entry name" value="Energy-coupling factor transporter ATP-binding protein EcfA"/>
    <property type="match status" value="1"/>
</dbReference>
<evidence type="ECO:0000256" key="1">
    <source>
        <dbReference type="ARBA" id="ARBA00004202"/>
    </source>
</evidence>
<keyword evidence="6" id="KW-0067">ATP-binding</keyword>
<evidence type="ECO:0000256" key="8">
    <source>
        <dbReference type="ARBA" id="ARBA00023136"/>
    </source>
</evidence>
<dbReference type="PROSITE" id="PS00211">
    <property type="entry name" value="ABC_TRANSPORTER_1"/>
    <property type="match status" value="1"/>
</dbReference>
<name>A0AA48I392_9FIRM</name>
<evidence type="ECO:0000259" key="9">
    <source>
        <dbReference type="PROSITE" id="PS50893"/>
    </source>
</evidence>
<dbReference type="PROSITE" id="PS50893">
    <property type="entry name" value="ABC_TRANSPORTER_2"/>
    <property type="match status" value="1"/>
</dbReference>
<dbReference type="Pfam" id="PF00005">
    <property type="entry name" value="ABC_tran"/>
    <property type="match status" value="1"/>
</dbReference>
<dbReference type="InterPro" id="IPR003439">
    <property type="entry name" value="ABC_transporter-like_ATP-bd"/>
</dbReference>
<dbReference type="InterPro" id="IPR027417">
    <property type="entry name" value="P-loop_NTPase"/>
</dbReference>
<dbReference type="EMBL" id="AP027925">
    <property type="protein sequence ID" value="BED92942.1"/>
    <property type="molecule type" value="Genomic_DNA"/>
</dbReference>
<sequence length="278" mass="31731">MSILKIEDLSYKYEFSKINAIDNINFKVDKTEIIGLIGHTGSGKSTFVQLLNGILKPTSGEIFLNDVNIKNIENLYSKIGIVFQNPENQLFSDTVYNDISFGLEKLNLNKQEVKNRVCDSLKFVNLSKEILEKNPFELSGGQKRKVALAGVFCMEPEILVLDEPTSSLDPISKKLLIKNIINYKETKKNIVIFITHNMEEVAKISDRILVMSKGKFVSIDTPEKIFSEPEKLKNLNLEIPQITQIMINLNNQNYKIKNNIINVENAVNILLDLYRKNY</sequence>
<comment type="similarity">
    <text evidence="2">Belongs to the ABC transporter superfamily.</text>
</comment>
<dbReference type="AlphaFoldDB" id="A0AA48I392"/>
<keyword evidence="4" id="KW-1003">Cell membrane</keyword>
<evidence type="ECO:0000256" key="6">
    <source>
        <dbReference type="ARBA" id="ARBA00022840"/>
    </source>
</evidence>
<accession>A0AA48I392</accession>